<dbReference type="EC" id="2.1.1.67" evidence="4 9"/>
<keyword evidence="6 9" id="KW-0489">Methyltransferase</keyword>
<comment type="subcellular location">
    <subcellularLocation>
        <location evidence="2 9">Cytoplasm</location>
    </subcellularLocation>
</comment>
<dbReference type="FunFam" id="3.40.50.150:FF:000101">
    <property type="entry name" value="Thiopurine S-methyltransferase"/>
    <property type="match status" value="1"/>
</dbReference>
<dbReference type="PANTHER" id="PTHR10259">
    <property type="entry name" value="THIOPURINE S-METHYLTRANSFERASE"/>
    <property type="match status" value="1"/>
</dbReference>
<gene>
    <name evidence="9" type="primary">tpm</name>
    <name evidence="10" type="ORF">SAMN05878282_106170</name>
</gene>
<feature type="binding site" evidence="9">
    <location>
        <position position="66"/>
    </location>
    <ligand>
        <name>S-adenosyl-L-methionine</name>
        <dbReference type="ChEBI" id="CHEBI:59789"/>
    </ligand>
</feature>
<dbReference type="GO" id="GO:0010038">
    <property type="term" value="P:response to metal ion"/>
    <property type="evidence" value="ECO:0007669"/>
    <property type="project" value="InterPro"/>
</dbReference>
<evidence type="ECO:0000313" key="10">
    <source>
        <dbReference type="EMBL" id="SIQ65993.1"/>
    </source>
</evidence>
<feature type="binding site" evidence="9">
    <location>
        <position position="10"/>
    </location>
    <ligand>
        <name>S-adenosyl-L-methionine</name>
        <dbReference type="ChEBI" id="CHEBI:59789"/>
    </ligand>
</feature>
<comment type="similarity">
    <text evidence="3 9">Belongs to the class I-like SAM-binding methyltransferase superfamily. TPMT family.</text>
</comment>
<dbReference type="Gene3D" id="3.40.50.150">
    <property type="entry name" value="Vaccinia Virus protein VP39"/>
    <property type="match status" value="1"/>
</dbReference>
<evidence type="ECO:0000256" key="6">
    <source>
        <dbReference type="ARBA" id="ARBA00022603"/>
    </source>
</evidence>
<dbReference type="InterPro" id="IPR025835">
    <property type="entry name" value="Thiopurine_S-MeTrfase"/>
</dbReference>
<dbReference type="InterPro" id="IPR008854">
    <property type="entry name" value="TPMT"/>
</dbReference>
<sequence length="214" mass="23360">MEHSFWHNRWATNQIGFHEPAANPLLVEHCAALALPSAGRVLLPLCGKTLDIAWLLAAGYRVVGVELSELAVQQLFAELGTAPRIQVLNDALKRYETDNLTVFVGDIFALSRDQLGPVDAIYDRAALVALPVTLRPRYAGHLAAISAGARQLLISFDYEQSQLPGPPFAVLAEELTALYGQHYHLQPLARQPLAGGLKGQCPADEVVWLLQPRA</sequence>
<evidence type="ECO:0000313" key="11">
    <source>
        <dbReference type="Proteomes" id="UP000185841"/>
    </source>
</evidence>
<dbReference type="AlphaFoldDB" id="A0A1N6UK48"/>
<organism evidence="10 11">
    <name type="scientific">Aquipseudomonas alcaligenes</name>
    <name type="common">Pseudomonas alcaligenes</name>
    <dbReference type="NCBI Taxonomy" id="43263"/>
    <lineage>
        <taxon>Bacteria</taxon>
        <taxon>Pseudomonadati</taxon>
        <taxon>Pseudomonadota</taxon>
        <taxon>Gammaproteobacteria</taxon>
        <taxon>Pseudomonadales</taxon>
        <taxon>Pseudomonadaceae</taxon>
        <taxon>Aquipseudomonas</taxon>
    </lineage>
</organism>
<dbReference type="GO" id="GO:0032259">
    <property type="term" value="P:methylation"/>
    <property type="evidence" value="ECO:0007669"/>
    <property type="project" value="UniProtKB-KW"/>
</dbReference>
<dbReference type="PANTHER" id="PTHR10259:SF11">
    <property type="entry name" value="THIOPURINE S-METHYLTRANSFERASE"/>
    <property type="match status" value="1"/>
</dbReference>
<dbReference type="Proteomes" id="UP000185841">
    <property type="component" value="Unassembled WGS sequence"/>
</dbReference>
<evidence type="ECO:0000256" key="4">
    <source>
        <dbReference type="ARBA" id="ARBA00011905"/>
    </source>
</evidence>
<dbReference type="HAMAP" id="MF_00812">
    <property type="entry name" value="Thiopur_methtran"/>
    <property type="match status" value="1"/>
</dbReference>
<evidence type="ECO:0000256" key="1">
    <source>
        <dbReference type="ARBA" id="ARBA00000903"/>
    </source>
</evidence>
<keyword evidence="7 9" id="KW-0808">Transferase</keyword>
<evidence type="ECO:0000256" key="8">
    <source>
        <dbReference type="ARBA" id="ARBA00022691"/>
    </source>
</evidence>
<evidence type="ECO:0000256" key="2">
    <source>
        <dbReference type="ARBA" id="ARBA00004496"/>
    </source>
</evidence>
<protein>
    <recommendedName>
        <fullName evidence="4 9">Thiopurine S-methyltransferase</fullName>
        <ecNumber evidence="4 9">2.1.1.67</ecNumber>
    </recommendedName>
    <alternativeName>
        <fullName evidence="9">Thiopurine methyltransferase</fullName>
    </alternativeName>
</protein>
<dbReference type="InterPro" id="IPR022474">
    <property type="entry name" value="Thiopur_S-MeTfrase_Se/Te_detox"/>
</dbReference>
<dbReference type="Pfam" id="PF05724">
    <property type="entry name" value="TPMT"/>
    <property type="match status" value="1"/>
</dbReference>
<dbReference type="NCBIfam" id="TIGR03840">
    <property type="entry name" value="TMPT_Se_Te"/>
    <property type="match status" value="1"/>
</dbReference>
<keyword evidence="5 9" id="KW-0963">Cytoplasm</keyword>
<feature type="binding site" evidence="9">
    <location>
        <position position="124"/>
    </location>
    <ligand>
        <name>S-adenosyl-L-methionine</name>
        <dbReference type="ChEBI" id="CHEBI:59789"/>
    </ligand>
</feature>
<dbReference type="PROSITE" id="PS51585">
    <property type="entry name" value="SAM_MT_TPMT"/>
    <property type="match status" value="1"/>
</dbReference>
<evidence type="ECO:0000256" key="9">
    <source>
        <dbReference type="HAMAP-Rule" id="MF_00812"/>
    </source>
</evidence>
<dbReference type="GO" id="GO:0005737">
    <property type="term" value="C:cytoplasm"/>
    <property type="evidence" value="ECO:0007669"/>
    <property type="project" value="UniProtKB-SubCell"/>
</dbReference>
<dbReference type="NCBIfam" id="NF009732">
    <property type="entry name" value="PRK13255.1"/>
    <property type="match status" value="1"/>
</dbReference>
<dbReference type="RefSeq" id="WP_076427430.1">
    <property type="nucleotide sequence ID" value="NZ_FTMP01000006.1"/>
</dbReference>
<evidence type="ECO:0000256" key="5">
    <source>
        <dbReference type="ARBA" id="ARBA00022490"/>
    </source>
</evidence>
<name>A0A1N6UK48_AQUAC</name>
<dbReference type="EMBL" id="FTMP01000006">
    <property type="protein sequence ID" value="SIQ65993.1"/>
    <property type="molecule type" value="Genomic_DNA"/>
</dbReference>
<dbReference type="GO" id="GO:0008119">
    <property type="term" value="F:thiopurine S-methyltransferase activity"/>
    <property type="evidence" value="ECO:0007669"/>
    <property type="project" value="UniProtKB-UniRule"/>
</dbReference>
<dbReference type="SUPFAM" id="SSF53335">
    <property type="entry name" value="S-adenosyl-L-methionine-dependent methyltransferases"/>
    <property type="match status" value="1"/>
</dbReference>
<feature type="binding site" evidence="9">
    <location>
        <position position="45"/>
    </location>
    <ligand>
        <name>S-adenosyl-L-methionine</name>
        <dbReference type="ChEBI" id="CHEBI:59789"/>
    </ligand>
</feature>
<reference evidence="10 11" key="1">
    <citation type="submission" date="2017-01" db="EMBL/GenBank/DDBJ databases">
        <authorList>
            <person name="Mah S.A."/>
            <person name="Swanson W.J."/>
            <person name="Moy G.W."/>
            <person name="Vacquier V.D."/>
        </authorList>
    </citation>
    <scope>NUCLEOTIDE SEQUENCE [LARGE SCALE GENOMIC DNA]</scope>
    <source>
        <strain evidence="10 11">RU36E</strain>
    </source>
</reference>
<dbReference type="InterPro" id="IPR029063">
    <property type="entry name" value="SAM-dependent_MTases_sf"/>
</dbReference>
<comment type="catalytic activity">
    <reaction evidence="1 9">
        <text>S-adenosyl-L-methionine + a thiopurine = S-adenosyl-L-homocysteine + a thiopurine S-methylether.</text>
        <dbReference type="EC" id="2.1.1.67"/>
    </reaction>
</comment>
<evidence type="ECO:0000256" key="3">
    <source>
        <dbReference type="ARBA" id="ARBA00008145"/>
    </source>
</evidence>
<proteinExistence type="inferred from homology"/>
<accession>A0A1N6UK48</accession>
<evidence type="ECO:0000256" key="7">
    <source>
        <dbReference type="ARBA" id="ARBA00022679"/>
    </source>
</evidence>
<keyword evidence="8 9" id="KW-0949">S-adenosyl-L-methionine</keyword>
<dbReference type="PIRSF" id="PIRSF023956">
    <property type="entry name" value="Thiopurine_S-methyltransferase"/>
    <property type="match status" value="1"/>
</dbReference>